<evidence type="ECO:0000313" key="3">
    <source>
        <dbReference type="EMBL" id="GAI36098.1"/>
    </source>
</evidence>
<feature type="region of interest" description="Disordered" evidence="1">
    <location>
        <begin position="1"/>
        <end position="30"/>
    </location>
</feature>
<dbReference type="AlphaFoldDB" id="X1MXT9"/>
<gene>
    <name evidence="3" type="ORF">S06H3_45833</name>
</gene>
<comment type="caution">
    <text evidence="3">The sequence shown here is derived from an EMBL/GenBank/DDBJ whole genome shotgun (WGS) entry which is preliminary data.</text>
</comment>
<sequence>LKGASSFSLGSTNINNTATIDSNETDPLSDDARVTVTTGPVPVGGMVAPVNKAALLAPWLGLIALLVAGISWFALRRREARS</sequence>
<name>X1MXT9_9ZZZZ</name>
<keyword evidence="2" id="KW-1133">Transmembrane helix</keyword>
<dbReference type="EMBL" id="BARV01028657">
    <property type="protein sequence ID" value="GAI36098.1"/>
    <property type="molecule type" value="Genomic_DNA"/>
</dbReference>
<feature type="transmembrane region" description="Helical" evidence="2">
    <location>
        <begin position="56"/>
        <end position="75"/>
    </location>
</feature>
<accession>X1MXT9</accession>
<evidence type="ECO:0000256" key="2">
    <source>
        <dbReference type="SAM" id="Phobius"/>
    </source>
</evidence>
<reference evidence="3" key="1">
    <citation type="journal article" date="2014" name="Front. Microbiol.">
        <title>High frequency of phylogenetically diverse reductive dehalogenase-homologous genes in deep subseafloor sedimentary metagenomes.</title>
        <authorList>
            <person name="Kawai M."/>
            <person name="Futagami T."/>
            <person name="Toyoda A."/>
            <person name="Takaki Y."/>
            <person name="Nishi S."/>
            <person name="Hori S."/>
            <person name="Arai W."/>
            <person name="Tsubouchi T."/>
            <person name="Morono Y."/>
            <person name="Uchiyama I."/>
            <person name="Ito T."/>
            <person name="Fujiyama A."/>
            <person name="Inagaki F."/>
            <person name="Takami H."/>
        </authorList>
    </citation>
    <scope>NUCLEOTIDE SEQUENCE</scope>
    <source>
        <strain evidence="3">Expedition CK06-06</strain>
    </source>
</reference>
<feature type="non-terminal residue" evidence="3">
    <location>
        <position position="1"/>
    </location>
</feature>
<evidence type="ECO:0000256" key="1">
    <source>
        <dbReference type="SAM" id="MobiDB-lite"/>
    </source>
</evidence>
<proteinExistence type="predicted"/>
<keyword evidence="2" id="KW-0812">Transmembrane</keyword>
<feature type="compositionally biased region" description="Polar residues" evidence="1">
    <location>
        <begin position="1"/>
        <end position="22"/>
    </location>
</feature>
<organism evidence="3">
    <name type="scientific">marine sediment metagenome</name>
    <dbReference type="NCBI Taxonomy" id="412755"/>
    <lineage>
        <taxon>unclassified sequences</taxon>
        <taxon>metagenomes</taxon>
        <taxon>ecological metagenomes</taxon>
    </lineage>
</organism>
<keyword evidence="2" id="KW-0472">Membrane</keyword>
<protein>
    <submittedName>
        <fullName evidence="3">Uncharacterized protein</fullName>
    </submittedName>
</protein>